<protein>
    <recommendedName>
        <fullName evidence="3">SnoaL-like domain-containing protein</fullName>
    </recommendedName>
</protein>
<evidence type="ECO:0000313" key="1">
    <source>
        <dbReference type="EMBL" id="MBO2461335.1"/>
    </source>
</evidence>
<dbReference type="InterPro" id="IPR056238">
    <property type="entry name" value="YunG-like"/>
</dbReference>
<accession>A0ABS3RZ99</accession>
<evidence type="ECO:0008006" key="3">
    <source>
        <dbReference type="Google" id="ProtNLM"/>
    </source>
</evidence>
<evidence type="ECO:0000313" key="2">
    <source>
        <dbReference type="Proteomes" id="UP000680206"/>
    </source>
</evidence>
<gene>
    <name evidence="1" type="ORF">J4709_27505</name>
</gene>
<reference evidence="1 2" key="1">
    <citation type="submission" date="2021-03" db="EMBL/GenBank/DDBJ databases">
        <title>Actinomadura violae sp. nov., isolated from lichen in Thailand.</title>
        <authorList>
            <person name="Kanchanasin P."/>
            <person name="Saeng-In P."/>
            <person name="Phongsopitanun W."/>
            <person name="Yuki M."/>
            <person name="Kudo T."/>
            <person name="Ohkuma M."/>
            <person name="Tanasupawat S."/>
        </authorList>
    </citation>
    <scope>NUCLEOTIDE SEQUENCE [LARGE SCALE GENOMIC DNA]</scope>
    <source>
        <strain evidence="1 2">LCR2-06</strain>
    </source>
</reference>
<dbReference type="Pfam" id="PF24585">
    <property type="entry name" value="YunG"/>
    <property type="match status" value="1"/>
</dbReference>
<dbReference type="EMBL" id="JAGEPF010000017">
    <property type="protein sequence ID" value="MBO2461335.1"/>
    <property type="molecule type" value="Genomic_DNA"/>
</dbReference>
<keyword evidence="2" id="KW-1185">Reference proteome</keyword>
<organism evidence="1 2">
    <name type="scientific">Actinomadura violacea</name>
    <dbReference type="NCBI Taxonomy" id="2819934"/>
    <lineage>
        <taxon>Bacteria</taxon>
        <taxon>Bacillati</taxon>
        <taxon>Actinomycetota</taxon>
        <taxon>Actinomycetes</taxon>
        <taxon>Streptosporangiales</taxon>
        <taxon>Thermomonosporaceae</taxon>
        <taxon>Actinomadura</taxon>
    </lineage>
</organism>
<name>A0ABS3RZ99_9ACTN</name>
<dbReference type="RefSeq" id="WP_208244696.1">
    <property type="nucleotide sequence ID" value="NZ_JAGEPF010000017.1"/>
</dbReference>
<comment type="caution">
    <text evidence="1">The sequence shown here is derived from an EMBL/GenBank/DDBJ whole genome shotgun (WGS) entry which is preliminary data.</text>
</comment>
<proteinExistence type="predicted"/>
<sequence>MSPWNLEALAQAFRASWAADTCSPDDLARAGWRPDNPAWGHCDITALVVHDIFGGELVVGEVHREGEQQGYHWWNRLSSGVELDLTREQFRDGQIVTVGRVVERPPGPLQRRHEEYRLLRGRVSGRLGRLPEPPGAALQ</sequence>
<dbReference type="Proteomes" id="UP000680206">
    <property type="component" value="Unassembled WGS sequence"/>
</dbReference>